<evidence type="ECO:0000313" key="2">
    <source>
        <dbReference type="Proteomes" id="UP000325315"/>
    </source>
</evidence>
<evidence type="ECO:0000313" key="1">
    <source>
        <dbReference type="EMBL" id="KAA3465419.1"/>
    </source>
</evidence>
<proteinExistence type="predicted"/>
<accession>A0A5B6V8G2</accession>
<dbReference type="Proteomes" id="UP000325315">
    <property type="component" value="Unassembled WGS sequence"/>
</dbReference>
<dbReference type="EMBL" id="SMMG02000007">
    <property type="protein sequence ID" value="KAA3465419.1"/>
    <property type="molecule type" value="Genomic_DNA"/>
</dbReference>
<keyword evidence="2" id="KW-1185">Reference proteome</keyword>
<comment type="caution">
    <text evidence="1">The sequence shown here is derived from an EMBL/GenBank/DDBJ whole genome shotgun (WGS) entry which is preliminary data.</text>
</comment>
<keyword evidence="1" id="KW-0695">RNA-directed DNA polymerase</keyword>
<dbReference type="AlphaFoldDB" id="A0A5B6V8G2"/>
<protein>
    <submittedName>
        <fullName evidence="1">Reverse transcriptase</fullName>
    </submittedName>
</protein>
<sequence length="176" mass="19996">MGNKEFIGAGGRICLSKDEGGMGFRNMAKFNVALLAKQGWGILNNPDSLVARVLKAKYFPNENFLNSCLGNNCSYTWKIAELIDDSSRKWKEELIGSTFPEDIAEKILRIPLAKERHENMLARSGEPSGEFTVRSAYKPLQNTRTDLRAYALQNVYKKFYKKLWLLNLPSKIKITT</sequence>
<dbReference type="GO" id="GO:0003964">
    <property type="term" value="F:RNA-directed DNA polymerase activity"/>
    <property type="evidence" value="ECO:0007669"/>
    <property type="project" value="UniProtKB-KW"/>
</dbReference>
<reference evidence="2" key="1">
    <citation type="journal article" date="2019" name="Plant Biotechnol. J.">
        <title>Genome sequencing of the Australian wild diploid species Gossypium australe highlights disease resistance and delayed gland morphogenesis.</title>
        <authorList>
            <person name="Cai Y."/>
            <person name="Cai X."/>
            <person name="Wang Q."/>
            <person name="Wang P."/>
            <person name="Zhang Y."/>
            <person name="Cai C."/>
            <person name="Xu Y."/>
            <person name="Wang K."/>
            <person name="Zhou Z."/>
            <person name="Wang C."/>
            <person name="Geng S."/>
            <person name="Li B."/>
            <person name="Dong Q."/>
            <person name="Hou Y."/>
            <person name="Wang H."/>
            <person name="Ai P."/>
            <person name="Liu Z."/>
            <person name="Yi F."/>
            <person name="Sun M."/>
            <person name="An G."/>
            <person name="Cheng J."/>
            <person name="Zhang Y."/>
            <person name="Shi Q."/>
            <person name="Xie Y."/>
            <person name="Shi X."/>
            <person name="Chang Y."/>
            <person name="Huang F."/>
            <person name="Chen Y."/>
            <person name="Hong S."/>
            <person name="Mi L."/>
            <person name="Sun Q."/>
            <person name="Zhang L."/>
            <person name="Zhou B."/>
            <person name="Peng R."/>
            <person name="Zhang X."/>
            <person name="Liu F."/>
        </authorList>
    </citation>
    <scope>NUCLEOTIDE SEQUENCE [LARGE SCALE GENOMIC DNA]</scope>
    <source>
        <strain evidence="2">cv. PA1801</strain>
    </source>
</reference>
<organism evidence="1 2">
    <name type="scientific">Gossypium australe</name>
    <dbReference type="NCBI Taxonomy" id="47621"/>
    <lineage>
        <taxon>Eukaryota</taxon>
        <taxon>Viridiplantae</taxon>
        <taxon>Streptophyta</taxon>
        <taxon>Embryophyta</taxon>
        <taxon>Tracheophyta</taxon>
        <taxon>Spermatophyta</taxon>
        <taxon>Magnoliopsida</taxon>
        <taxon>eudicotyledons</taxon>
        <taxon>Gunneridae</taxon>
        <taxon>Pentapetalae</taxon>
        <taxon>rosids</taxon>
        <taxon>malvids</taxon>
        <taxon>Malvales</taxon>
        <taxon>Malvaceae</taxon>
        <taxon>Malvoideae</taxon>
        <taxon>Gossypium</taxon>
    </lineage>
</organism>
<dbReference type="OrthoDB" id="1938246at2759"/>
<gene>
    <name evidence="1" type="ORF">EPI10_000582</name>
</gene>
<keyword evidence="1" id="KW-0808">Transferase</keyword>
<keyword evidence="1" id="KW-0548">Nucleotidyltransferase</keyword>
<name>A0A5B6V8G2_9ROSI</name>